<sequence length="133" mass="14461">MDALARPITIMDPAASEGGKKDISCLLKRYRLRKNQRLLSLLMQKDEKLIAAYNKVIHFKRIVDRLEPQVLELQGVLKINESLKKEVDELQRVHVGIGEVVGEVGAQAGSAGGEAPDDTATKSVVAAEGVATE</sequence>
<accession>A0A540NSM5</accession>
<evidence type="ECO:0000313" key="1">
    <source>
        <dbReference type="EMBL" id="TQE14042.1"/>
    </source>
</evidence>
<comment type="caution">
    <text evidence="1">The sequence shown here is derived from an EMBL/GenBank/DDBJ whole genome shotgun (WGS) entry which is preliminary data.</text>
</comment>
<dbReference type="Proteomes" id="UP000315295">
    <property type="component" value="Unassembled WGS sequence"/>
</dbReference>
<organism evidence="1 2">
    <name type="scientific">Malus baccata</name>
    <name type="common">Siberian crab apple</name>
    <name type="synonym">Pyrus baccata</name>
    <dbReference type="NCBI Taxonomy" id="106549"/>
    <lineage>
        <taxon>Eukaryota</taxon>
        <taxon>Viridiplantae</taxon>
        <taxon>Streptophyta</taxon>
        <taxon>Embryophyta</taxon>
        <taxon>Tracheophyta</taxon>
        <taxon>Spermatophyta</taxon>
        <taxon>Magnoliopsida</taxon>
        <taxon>eudicotyledons</taxon>
        <taxon>Gunneridae</taxon>
        <taxon>Pentapetalae</taxon>
        <taxon>rosids</taxon>
        <taxon>fabids</taxon>
        <taxon>Rosales</taxon>
        <taxon>Rosaceae</taxon>
        <taxon>Amygdaloideae</taxon>
        <taxon>Maleae</taxon>
        <taxon>Malus</taxon>
    </lineage>
</organism>
<evidence type="ECO:0000313" key="2">
    <source>
        <dbReference type="Proteomes" id="UP000315295"/>
    </source>
</evidence>
<proteinExistence type="predicted"/>
<gene>
    <name evidence="1" type="ORF">C1H46_000336</name>
</gene>
<dbReference type="AlphaFoldDB" id="A0A540NSM5"/>
<dbReference type="EMBL" id="VIEB01000006">
    <property type="protein sequence ID" value="TQE14042.1"/>
    <property type="molecule type" value="Genomic_DNA"/>
</dbReference>
<name>A0A540NSM5_MALBA</name>
<reference evidence="1 2" key="1">
    <citation type="journal article" date="2019" name="G3 (Bethesda)">
        <title>Sequencing of a Wild Apple (Malus baccata) Genome Unravels the Differences Between Cultivated and Wild Apple Species Regarding Disease Resistance and Cold Tolerance.</title>
        <authorList>
            <person name="Chen X."/>
        </authorList>
    </citation>
    <scope>NUCLEOTIDE SEQUENCE [LARGE SCALE GENOMIC DNA]</scope>
    <source>
        <strain evidence="2">cv. Shandingzi</strain>
        <tissue evidence="1">Leaves</tissue>
    </source>
</reference>
<protein>
    <submittedName>
        <fullName evidence="1">Uncharacterized protein</fullName>
    </submittedName>
</protein>
<keyword evidence="2" id="KW-1185">Reference proteome</keyword>